<dbReference type="AlphaFoldDB" id="A0A518BJG9"/>
<reference evidence="1 2" key="1">
    <citation type="submission" date="2019-02" db="EMBL/GenBank/DDBJ databases">
        <title>Deep-cultivation of Planctomycetes and their phenomic and genomic characterization uncovers novel biology.</title>
        <authorList>
            <person name="Wiegand S."/>
            <person name="Jogler M."/>
            <person name="Boedeker C."/>
            <person name="Pinto D."/>
            <person name="Vollmers J."/>
            <person name="Rivas-Marin E."/>
            <person name="Kohn T."/>
            <person name="Peeters S.H."/>
            <person name="Heuer A."/>
            <person name="Rast P."/>
            <person name="Oberbeckmann S."/>
            <person name="Bunk B."/>
            <person name="Jeske O."/>
            <person name="Meyerdierks A."/>
            <person name="Storesund J.E."/>
            <person name="Kallscheuer N."/>
            <person name="Luecker S."/>
            <person name="Lage O.M."/>
            <person name="Pohl T."/>
            <person name="Merkel B.J."/>
            <person name="Hornburger P."/>
            <person name="Mueller R.-W."/>
            <person name="Bruemmer F."/>
            <person name="Labrenz M."/>
            <person name="Spormann A.M."/>
            <person name="Op den Camp H."/>
            <person name="Overmann J."/>
            <person name="Amann R."/>
            <person name="Jetten M.S.M."/>
            <person name="Mascher T."/>
            <person name="Medema M.H."/>
            <person name="Devos D.P."/>
            <person name="Kaster A.-K."/>
            <person name="Ovreas L."/>
            <person name="Rohde M."/>
            <person name="Galperin M.Y."/>
            <person name="Jogler C."/>
        </authorList>
    </citation>
    <scope>NUCLEOTIDE SEQUENCE [LARGE SCALE GENOMIC DNA]</scope>
    <source>
        <strain evidence="1 2">Pla133</strain>
    </source>
</reference>
<dbReference type="Proteomes" id="UP000316921">
    <property type="component" value="Chromosome"/>
</dbReference>
<dbReference type="RefSeq" id="WP_145065008.1">
    <property type="nucleotide sequence ID" value="NZ_CP036287.1"/>
</dbReference>
<sequence>MSAYPPVCTTGVVRRQPIGSSPLGLAAAVAGLFLVAGCGGGVTDGFFTDNLDDPGPSGPSPEINLEPPAAGQTVAVMEVVIPDASEFTLRGTLPIPKGLFTDSSTTYPLTVKDAEGNSVPTQLEIVSRYPREEDGADVVEVIARVPRPTGAVTGDRMEFEVAAVASGLAVPTPTAQAVAAHLEGTQAIGTGVAALLADQSSVKLRTWDAFGHVYTFTPLKEAHNPKVLRFGPLETTVRTHNVMQPFTPVSGSSGTLEHMFGVHGYSTTLAEEDVLLLDLRIHNGLDGATGSVNDDPQGKLYFEALEISVPVGYSVVQTFEDPGMGTPYTIGSKRYFPLVKPLAGNKLHVMGNQAQTHRRLAIAPNSKVDRARELLDLEGLAFARRGVDSGSGDDYYSWWNPGTARYFPQNFLLPSLEHVGHANLRTALTNEANELIGHLENGTTTGLYPFIAGQLGWAHPFGASYGGMTGGNEIFLFDGIRTVESASVDGIRKVQANHRMAIDRQHNALYHIDGRPTTLADWLAVNGSISYIPMNLFMILLPGSNDPFGYATADPFQVNAVATAGRQPDYEAELLSYDSYDLAHLIRITRLLKTLAWTMNDPMAKDDLQMQAELCAMSYSPHYNSQWGNYVETGMRYDIEYVNSHPGNGFPYGRQEGWAADTMAACYALAEESWRDYYFSWFTDYMDMVSAGQVACSGLIYADINFKILDGNYRGAQAFETSICDNAMWGIKETVFRGENNGYLALTEDVLRDFYDAFISDFAWHPVLDGPARMYATGPLNESLPAYCNPASIPSDGMLFETNTYQTISSLGYGYMLTGDPTFITKAGDIFNGDTFAEAMADGDENVENRAALLAVVQVLNSVL</sequence>
<gene>
    <name evidence="1" type="ORF">Pla133_21980</name>
</gene>
<name>A0A518BJG9_9BACT</name>
<protein>
    <submittedName>
        <fullName evidence="1">Uncharacterized protein</fullName>
    </submittedName>
</protein>
<evidence type="ECO:0000313" key="1">
    <source>
        <dbReference type="EMBL" id="QDU67120.1"/>
    </source>
</evidence>
<accession>A0A518BJG9</accession>
<organism evidence="1 2">
    <name type="scientific">Engelhardtia mirabilis</name>
    <dbReference type="NCBI Taxonomy" id="2528011"/>
    <lineage>
        <taxon>Bacteria</taxon>
        <taxon>Pseudomonadati</taxon>
        <taxon>Planctomycetota</taxon>
        <taxon>Planctomycetia</taxon>
        <taxon>Planctomycetia incertae sedis</taxon>
        <taxon>Engelhardtia</taxon>
    </lineage>
</organism>
<evidence type="ECO:0000313" key="2">
    <source>
        <dbReference type="Proteomes" id="UP000316921"/>
    </source>
</evidence>
<keyword evidence="2" id="KW-1185">Reference proteome</keyword>
<proteinExistence type="predicted"/>
<dbReference type="KEGG" id="pbap:Pla133_21980"/>
<dbReference type="EMBL" id="CP036287">
    <property type="protein sequence ID" value="QDU67120.1"/>
    <property type="molecule type" value="Genomic_DNA"/>
</dbReference>